<protein>
    <recommendedName>
        <fullName evidence="5">Metallo-beta-lactamase domain-containing protein</fullName>
    </recommendedName>
</protein>
<evidence type="ECO:0000256" key="3">
    <source>
        <dbReference type="ARBA" id="ARBA00022801"/>
    </source>
</evidence>
<organism evidence="6 7">
    <name type="scientific">Pantoea coffeiphila</name>
    <dbReference type="NCBI Taxonomy" id="1465635"/>
    <lineage>
        <taxon>Bacteria</taxon>
        <taxon>Pseudomonadati</taxon>
        <taxon>Pseudomonadota</taxon>
        <taxon>Gammaproteobacteria</taxon>
        <taxon>Enterobacterales</taxon>
        <taxon>Erwiniaceae</taxon>
        <taxon>Pantoea</taxon>
    </lineage>
</organism>
<comment type="caution">
    <text evidence="6">The sequence shown here is derived from an EMBL/GenBank/DDBJ whole genome shotgun (WGS) entry which is preliminary data.</text>
</comment>
<feature type="domain" description="Metallo-beta-lactamase" evidence="5">
    <location>
        <begin position="49"/>
        <end position="259"/>
    </location>
</feature>
<evidence type="ECO:0000256" key="1">
    <source>
        <dbReference type="ARBA" id="ARBA00007749"/>
    </source>
</evidence>
<comment type="similarity">
    <text evidence="1">Belongs to the metallo-beta-lactamase superfamily.</text>
</comment>
<keyword evidence="2" id="KW-0479">Metal-binding</keyword>
<evidence type="ECO:0000313" key="6">
    <source>
        <dbReference type="EMBL" id="PRD13602.1"/>
    </source>
</evidence>
<sequence length="283" mass="31601">MDVLDERILDYDGVRFFRLISPSIKLPLDKLYPRSINKEFFPDAQTEIPVSAWLVEYEDKLIMIDAGINRQGEDQLPVSHGAVPTFFDQMELFGKKPEDVSKVILTHLHLDHEGWNTLFEDGEWKPAFPEVTYYMARAEISYLLSEKGKAEGGDRIFTNSVLPLFLDNQVTVISAPRTKITKGIEYQSYPGHSPGHSVVWFSTPNAEICFCGDIFHSARQITQPALSSSFCRNTVQALSSRKTFLKNAAARGALVCTAHLSSPSAGFIVNSGAGWAWKPLQSA</sequence>
<dbReference type="InterPro" id="IPR036866">
    <property type="entry name" value="RibonucZ/Hydroxyglut_hydro"/>
</dbReference>
<dbReference type="PANTHER" id="PTHR42978">
    <property type="entry name" value="QUORUM-QUENCHING LACTONASE YTNP-RELATED-RELATED"/>
    <property type="match status" value="1"/>
</dbReference>
<dbReference type="PANTHER" id="PTHR42978:SF6">
    <property type="entry name" value="QUORUM-QUENCHING LACTONASE YTNP-RELATED"/>
    <property type="match status" value="1"/>
</dbReference>
<dbReference type="Proteomes" id="UP000239181">
    <property type="component" value="Unassembled WGS sequence"/>
</dbReference>
<reference evidence="6 7" key="1">
    <citation type="submission" date="2017-10" db="EMBL/GenBank/DDBJ databases">
        <title>Draft genome of two endophytic bacteria isolated from 'guarana' Paullinia cupana (Mart.) Ducke.</title>
        <authorList>
            <person name="Siqueira K.A."/>
            <person name="Liotti R.G."/>
            <person name="Mendes T.A."/>
            <person name="Soares M.A."/>
        </authorList>
    </citation>
    <scope>NUCLEOTIDE SEQUENCE [LARGE SCALE GENOMIC DNA]</scope>
    <source>
        <strain evidence="6 7">342</strain>
    </source>
</reference>
<dbReference type="AlphaFoldDB" id="A0A2S9I731"/>
<dbReference type="SUPFAM" id="SSF56281">
    <property type="entry name" value="Metallo-hydrolase/oxidoreductase"/>
    <property type="match status" value="1"/>
</dbReference>
<keyword evidence="4" id="KW-0862">Zinc</keyword>
<evidence type="ECO:0000256" key="2">
    <source>
        <dbReference type="ARBA" id="ARBA00022723"/>
    </source>
</evidence>
<dbReference type="InterPro" id="IPR051013">
    <property type="entry name" value="MBL_superfamily_lactonases"/>
</dbReference>
<dbReference type="InterPro" id="IPR001279">
    <property type="entry name" value="Metallo-B-lactamas"/>
</dbReference>
<dbReference type="SMART" id="SM00849">
    <property type="entry name" value="Lactamase_B"/>
    <property type="match status" value="1"/>
</dbReference>
<evidence type="ECO:0000259" key="5">
    <source>
        <dbReference type="SMART" id="SM00849"/>
    </source>
</evidence>
<accession>A0A2S9I731</accession>
<evidence type="ECO:0000313" key="7">
    <source>
        <dbReference type="Proteomes" id="UP000239181"/>
    </source>
</evidence>
<dbReference type="GO" id="GO:0016787">
    <property type="term" value="F:hydrolase activity"/>
    <property type="evidence" value="ECO:0007669"/>
    <property type="project" value="UniProtKB-KW"/>
</dbReference>
<keyword evidence="7" id="KW-1185">Reference proteome</keyword>
<gene>
    <name evidence="6" type="ORF">CQW29_20345</name>
</gene>
<proteinExistence type="inferred from homology"/>
<dbReference type="Pfam" id="PF00753">
    <property type="entry name" value="Lactamase_B"/>
    <property type="match status" value="1"/>
</dbReference>
<dbReference type="OrthoDB" id="5443440at2"/>
<dbReference type="RefSeq" id="WP_105594562.1">
    <property type="nucleotide sequence ID" value="NZ_PDET01000017.1"/>
</dbReference>
<dbReference type="GO" id="GO:0046872">
    <property type="term" value="F:metal ion binding"/>
    <property type="evidence" value="ECO:0007669"/>
    <property type="project" value="UniProtKB-KW"/>
</dbReference>
<evidence type="ECO:0000256" key="4">
    <source>
        <dbReference type="ARBA" id="ARBA00022833"/>
    </source>
</evidence>
<dbReference type="EMBL" id="PDET01000017">
    <property type="protein sequence ID" value="PRD13602.1"/>
    <property type="molecule type" value="Genomic_DNA"/>
</dbReference>
<dbReference type="Gene3D" id="3.60.15.10">
    <property type="entry name" value="Ribonuclease Z/Hydroxyacylglutathione hydrolase-like"/>
    <property type="match status" value="1"/>
</dbReference>
<keyword evidence="3" id="KW-0378">Hydrolase</keyword>
<name>A0A2S9I731_9GAMM</name>